<feature type="transmembrane region" description="Helical" evidence="8">
    <location>
        <begin position="127"/>
        <end position="146"/>
    </location>
</feature>
<dbReference type="InterPro" id="IPR052017">
    <property type="entry name" value="TSUP"/>
</dbReference>
<proteinExistence type="inferred from homology"/>
<dbReference type="Proteomes" id="UP000660885">
    <property type="component" value="Unassembled WGS sequence"/>
</dbReference>
<keyword evidence="7 8" id="KW-0472">Membrane</keyword>
<comment type="similarity">
    <text evidence="2 8">Belongs to the 4-toluene sulfonate uptake permease (TSUP) (TC 2.A.102) family.</text>
</comment>
<dbReference type="PANTHER" id="PTHR30269:SF37">
    <property type="entry name" value="MEMBRANE TRANSPORTER PROTEIN"/>
    <property type="match status" value="1"/>
</dbReference>
<sequence>MTLGMAIVLLGGALAGFIQGVSGFAFGLVAMAFWSWALEPAVAGPLVVFCSLIGQAMGMRMLKLSAIPRAIPFILGGLPGVPVGVWLLPMVDPRLFQAGLGALLILWCPAMLLAARLPRITFGGPPMDGVIGFLGGVMGGLGGLPGPIPTLWCVLRGWDRATQRSVFQLVFLTMHTTTMAGYLLTGTVSARAAWLFPVMLPIVIATALLGAAAYRRLGDVGFQRVVLALLAASGVALLASSLPKLLG</sequence>
<gene>
    <name evidence="9" type="ORF">JMJ56_01890</name>
</gene>
<dbReference type="EMBL" id="JAETWB010000001">
    <property type="protein sequence ID" value="MBL6076738.1"/>
    <property type="molecule type" value="Genomic_DNA"/>
</dbReference>
<feature type="transmembrane region" description="Helical" evidence="8">
    <location>
        <begin position="66"/>
        <end position="89"/>
    </location>
</feature>
<evidence type="ECO:0000256" key="1">
    <source>
        <dbReference type="ARBA" id="ARBA00004651"/>
    </source>
</evidence>
<dbReference type="Pfam" id="PF01925">
    <property type="entry name" value="TauE"/>
    <property type="match status" value="1"/>
</dbReference>
<dbReference type="PANTHER" id="PTHR30269">
    <property type="entry name" value="TRANSMEMBRANE PROTEIN YFCA"/>
    <property type="match status" value="1"/>
</dbReference>
<feature type="transmembrane region" description="Helical" evidence="8">
    <location>
        <begin position="95"/>
        <end position="115"/>
    </location>
</feature>
<feature type="transmembrane region" description="Helical" evidence="8">
    <location>
        <begin position="166"/>
        <end position="185"/>
    </location>
</feature>
<organism evidence="9 10">
    <name type="scientific">Belnapia arida</name>
    <dbReference type="NCBI Taxonomy" id="2804533"/>
    <lineage>
        <taxon>Bacteria</taxon>
        <taxon>Pseudomonadati</taxon>
        <taxon>Pseudomonadota</taxon>
        <taxon>Alphaproteobacteria</taxon>
        <taxon>Acetobacterales</taxon>
        <taxon>Roseomonadaceae</taxon>
        <taxon>Belnapia</taxon>
    </lineage>
</organism>
<feature type="transmembrane region" description="Helical" evidence="8">
    <location>
        <begin position="226"/>
        <end position="246"/>
    </location>
</feature>
<feature type="transmembrane region" description="Helical" evidence="8">
    <location>
        <begin position="192"/>
        <end position="214"/>
    </location>
</feature>
<keyword evidence="10" id="KW-1185">Reference proteome</keyword>
<keyword evidence="4 8" id="KW-1003">Cell membrane</keyword>
<comment type="caution">
    <text evidence="9">The sequence shown here is derived from an EMBL/GenBank/DDBJ whole genome shotgun (WGS) entry which is preliminary data.</text>
</comment>
<dbReference type="InterPro" id="IPR002781">
    <property type="entry name" value="TM_pro_TauE-like"/>
</dbReference>
<keyword evidence="6 8" id="KW-1133">Transmembrane helix</keyword>
<evidence type="ECO:0000256" key="6">
    <source>
        <dbReference type="ARBA" id="ARBA00022989"/>
    </source>
</evidence>
<dbReference type="RefSeq" id="WP_202829908.1">
    <property type="nucleotide sequence ID" value="NZ_JAETWB010000001.1"/>
</dbReference>
<evidence type="ECO:0000256" key="2">
    <source>
        <dbReference type="ARBA" id="ARBA00009142"/>
    </source>
</evidence>
<evidence type="ECO:0000313" key="9">
    <source>
        <dbReference type="EMBL" id="MBL6076738.1"/>
    </source>
</evidence>
<evidence type="ECO:0000313" key="10">
    <source>
        <dbReference type="Proteomes" id="UP000660885"/>
    </source>
</evidence>
<evidence type="ECO:0000256" key="5">
    <source>
        <dbReference type="ARBA" id="ARBA00022692"/>
    </source>
</evidence>
<feature type="transmembrane region" description="Helical" evidence="8">
    <location>
        <begin position="33"/>
        <end position="54"/>
    </location>
</feature>
<reference evidence="9 10" key="1">
    <citation type="submission" date="2021-01" db="EMBL/GenBank/DDBJ databases">
        <title>Belnapia mucosa sp. nov. and Belnapia arida sp. nov., isolated from the Tabernas Desert (Almeria, Spain).</title>
        <authorList>
            <person name="Molina-Menor E."/>
            <person name="Vidal-Verdu A."/>
            <person name="Calonge A."/>
            <person name="Satari L."/>
            <person name="Pereto J."/>
            <person name="Porcar M."/>
        </authorList>
    </citation>
    <scope>NUCLEOTIDE SEQUENCE [LARGE SCALE GENOMIC DNA]</scope>
    <source>
        <strain evidence="9 10">T18</strain>
    </source>
</reference>
<comment type="subcellular location">
    <subcellularLocation>
        <location evidence="1 8">Cell membrane</location>
        <topology evidence="1 8">Multi-pass membrane protein</topology>
    </subcellularLocation>
</comment>
<evidence type="ECO:0000256" key="4">
    <source>
        <dbReference type="ARBA" id="ARBA00022475"/>
    </source>
</evidence>
<evidence type="ECO:0000256" key="7">
    <source>
        <dbReference type="ARBA" id="ARBA00023136"/>
    </source>
</evidence>
<name>A0ABS1TWB4_9PROT</name>
<accession>A0ABS1TWB4</accession>
<evidence type="ECO:0000256" key="8">
    <source>
        <dbReference type="RuleBase" id="RU363041"/>
    </source>
</evidence>
<keyword evidence="5 8" id="KW-0812">Transmembrane</keyword>
<protein>
    <recommendedName>
        <fullName evidence="8">Probable membrane transporter protein</fullName>
    </recommendedName>
</protein>
<keyword evidence="3" id="KW-0813">Transport</keyword>
<evidence type="ECO:0000256" key="3">
    <source>
        <dbReference type="ARBA" id="ARBA00022448"/>
    </source>
</evidence>